<sequence length="99" mass="10094">LPMPWSTNRQNETPVPNIKARAEGSCWAFPRGGGVGGCQESPQELSQEEAKGSGAAPPKLTAMPDGQRAAAGRTSERGGASAPTGEAAPHQRTASGRLG</sequence>
<protein>
    <submittedName>
        <fullName evidence="2">Uncharacterized protein</fullName>
    </submittedName>
</protein>
<gene>
    <name evidence="2" type="ORF">TSPGSL018_22913</name>
</gene>
<feature type="non-terminal residue" evidence="2">
    <location>
        <position position="1"/>
    </location>
</feature>
<accession>A0A061RXU0</accession>
<reference evidence="2" key="1">
    <citation type="submission" date="2014-05" db="EMBL/GenBank/DDBJ databases">
        <title>The transcriptome of the halophilic microalga Tetraselmis sp. GSL018 isolated from the Great Salt Lake, Utah.</title>
        <authorList>
            <person name="Jinkerson R.E."/>
            <person name="D'Adamo S."/>
            <person name="Posewitz M.C."/>
        </authorList>
    </citation>
    <scope>NUCLEOTIDE SEQUENCE</scope>
    <source>
        <strain evidence="2">GSL018</strain>
    </source>
</reference>
<organism evidence="2">
    <name type="scientific">Tetraselmis sp. GSL018</name>
    <dbReference type="NCBI Taxonomy" id="582737"/>
    <lineage>
        <taxon>Eukaryota</taxon>
        <taxon>Viridiplantae</taxon>
        <taxon>Chlorophyta</taxon>
        <taxon>core chlorophytes</taxon>
        <taxon>Chlorodendrophyceae</taxon>
        <taxon>Chlorodendrales</taxon>
        <taxon>Chlorodendraceae</taxon>
        <taxon>Tetraselmis</taxon>
    </lineage>
</organism>
<name>A0A061RXU0_9CHLO</name>
<feature type="region of interest" description="Disordered" evidence="1">
    <location>
        <begin position="30"/>
        <end position="99"/>
    </location>
</feature>
<dbReference type="EMBL" id="GBEZ01010147">
    <property type="protein sequence ID" value="JAC75500.1"/>
    <property type="molecule type" value="Transcribed_RNA"/>
</dbReference>
<evidence type="ECO:0000313" key="2">
    <source>
        <dbReference type="EMBL" id="JAC75500.1"/>
    </source>
</evidence>
<proteinExistence type="predicted"/>
<feature type="non-terminal residue" evidence="2">
    <location>
        <position position="99"/>
    </location>
</feature>
<dbReference type="AlphaFoldDB" id="A0A061RXU0"/>
<evidence type="ECO:0000256" key="1">
    <source>
        <dbReference type="SAM" id="MobiDB-lite"/>
    </source>
</evidence>